<dbReference type="OrthoDB" id="4360000at2759"/>
<name>A0A9Q3H3B7_9BASI</name>
<evidence type="ECO:0000313" key="3">
    <source>
        <dbReference type="EMBL" id="MBW0489746.1"/>
    </source>
</evidence>
<feature type="domain" description="Tf2-1-like SH3-like" evidence="2">
    <location>
        <begin position="67"/>
        <end position="128"/>
    </location>
</feature>
<keyword evidence="4" id="KW-1185">Reference proteome</keyword>
<reference evidence="3" key="1">
    <citation type="submission" date="2021-03" db="EMBL/GenBank/DDBJ databases">
        <title>Draft genome sequence of rust myrtle Austropuccinia psidii MF-1, a brazilian biotype.</title>
        <authorList>
            <person name="Quecine M.C."/>
            <person name="Pachon D.M.R."/>
            <person name="Bonatelli M.L."/>
            <person name="Correr F.H."/>
            <person name="Franceschini L.M."/>
            <person name="Leite T.F."/>
            <person name="Margarido G.R.A."/>
            <person name="Almeida C.A."/>
            <person name="Ferrarezi J.A."/>
            <person name="Labate C.A."/>
        </authorList>
    </citation>
    <scope>NUCLEOTIDE SEQUENCE</scope>
    <source>
        <strain evidence="3">MF-1</strain>
    </source>
</reference>
<comment type="caution">
    <text evidence="3">The sequence shown here is derived from an EMBL/GenBank/DDBJ whole genome shotgun (WGS) entry which is preliminary data.</text>
</comment>
<feature type="region of interest" description="Disordered" evidence="1">
    <location>
        <begin position="132"/>
        <end position="155"/>
    </location>
</feature>
<evidence type="ECO:0000256" key="1">
    <source>
        <dbReference type="SAM" id="MobiDB-lite"/>
    </source>
</evidence>
<evidence type="ECO:0000313" key="4">
    <source>
        <dbReference type="Proteomes" id="UP000765509"/>
    </source>
</evidence>
<accession>A0A9Q3H3B7</accession>
<sequence>MAEKGWNPLFPVDHLKKNPLNIHPTAKYFHDMWKRACDTAAKFIAKAKEYNKQMWYKSHMELDFKEGDQVLVSTINFNNLKGPKKIRDSFLGPFIIIKLIGKNSVEVKTTEESSRKHPVFSVSLVNPYFQTEEDKFPSRKKNPTSPEILEVGRLP</sequence>
<proteinExistence type="predicted"/>
<dbReference type="InterPro" id="IPR056924">
    <property type="entry name" value="SH3_Tf2-1"/>
</dbReference>
<evidence type="ECO:0000259" key="2">
    <source>
        <dbReference type="Pfam" id="PF24626"/>
    </source>
</evidence>
<protein>
    <recommendedName>
        <fullName evidence="2">Tf2-1-like SH3-like domain-containing protein</fullName>
    </recommendedName>
</protein>
<gene>
    <name evidence="3" type="ORF">O181_029461</name>
</gene>
<dbReference type="Pfam" id="PF24626">
    <property type="entry name" value="SH3_Tf2-1"/>
    <property type="match status" value="1"/>
</dbReference>
<dbReference type="AlphaFoldDB" id="A0A9Q3H3B7"/>
<organism evidence="3 4">
    <name type="scientific">Austropuccinia psidii MF-1</name>
    <dbReference type="NCBI Taxonomy" id="1389203"/>
    <lineage>
        <taxon>Eukaryota</taxon>
        <taxon>Fungi</taxon>
        <taxon>Dikarya</taxon>
        <taxon>Basidiomycota</taxon>
        <taxon>Pucciniomycotina</taxon>
        <taxon>Pucciniomycetes</taxon>
        <taxon>Pucciniales</taxon>
        <taxon>Sphaerophragmiaceae</taxon>
        <taxon>Austropuccinia</taxon>
    </lineage>
</organism>
<dbReference type="EMBL" id="AVOT02010244">
    <property type="protein sequence ID" value="MBW0489746.1"/>
    <property type="molecule type" value="Genomic_DNA"/>
</dbReference>
<dbReference type="Proteomes" id="UP000765509">
    <property type="component" value="Unassembled WGS sequence"/>
</dbReference>